<evidence type="ECO:0000256" key="8">
    <source>
        <dbReference type="ARBA" id="ARBA00022741"/>
    </source>
</evidence>
<evidence type="ECO:0000256" key="1">
    <source>
        <dbReference type="ARBA" id="ARBA00004496"/>
    </source>
</evidence>
<dbReference type="SUPFAM" id="SSF55821">
    <property type="entry name" value="YrdC/RibB"/>
    <property type="match status" value="1"/>
</dbReference>
<dbReference type="GO" id="GO:0005524">
    <property type="term" value="F:ATP binding"/>
    <property type="evidence" value="ECO:0007669"/>
    <property type="project" value="UniProtKB-KW"/>
</dbReference>
<keyword evidence="9" id="KW-0067">ATP-binding</keyword>
<dbReference type="GO" id="GO:0061710">
    <property type="term" value="F:L-threonylcarbamoyladenylate synthase"/>
    <property type="evidence" value="ECO:0007669"/>
    <property type="project" value="UniProtKB-EC"/>
</dbReference>
<sequence>MIILRSDSDSVECVSRVLLEGSVVVLPTDTVYGFSGVVPESEDVIRKIKGRDETKPFIQLIAEPEDIYRYTDEVLPDQLLAMWPGALTVIVPLKKRLITGESEVTTVAFRCPGDGWLRQIIKAVGKPIYSTSVNRSGQPVLSSVLEIDKEFGGEVKLIVDGGSTENALPSTLVKFEKGKCIILRQGDVCIPSSLLL</sequence>
<comment type="similarity">
    <text evidence="2">Belongs to the SUA5 family.</text>
</comment>
<evidence type="ECO:0000313" key="13">
    <source>
        <dbReference type="EMBL" id="MBU3850721.1"/>
    </source>
</evidence>
<dbReference type="PANTHER" id="PTHR17490">
    <property type="entry name" value="SUA5"/>
    <property type="match status" value="1"/>
</dbReference>
<evidence type="ECO:0000256" key="6">
    <source>
        <dbReference type="ARBA" id="ARBA00022694"/>
    </source>
</evidence>
<keyword evidence="6" id="KW-0819">tRNA processing</keyword>
<dbReference type="PROSITE" id="PS51163">
    <property type="entry name" value="YRDC"/>
    <property type="match status" value="1"/>
</dbReference>
<dbReference type="EC" id="2.7.7.87" evidence="3"/>
<reference evidence="13" key="1">
    <citation type="journal article" date="2021" name="PeerJ">
        <title>Extensive microbial diversity within the chicken gut microbiome revealed by metagenomics and culture.</title>
        <authorList>
            <person name="Gilroy R."/>
            <person name="Ravi A."/>
            <person name="Getino M."/>
            <person name="Pursley I."/>
            <person name="Horton D.L."/>
            <person name="Alikhan N.F."/>
            <person name="Baker D."/>
            <person name="Gharbi K."/>
            <person name="Hall N."/>
            <person name="Watson M."/>
            <person name="Adriaenssens E.M."/>
            <person name="Foster-Nyarko E."/>
            <person name="Jarju S."/>
            <person name="Secka A."/>
            <person name="Antonio M."/>
            <person name="Oren A."/>
            <person name="Chaudhuri R.R."/>
            <person name="La Ragione R."/>
            <person name="Hildebrand F."/>
            <person name="Pallen M.J."/>
        </authorList>
    </citation>
    <scope>NUCLEOTIDE SEQUENCE</scope>
    <source>
        <strain evidence="13">Gambia15-2214</strain>
    </source>
</reference>
<feature type="domain" description="YrdC-like" evidence="12">
    <location>
        <begin position="8"/>
        <end position="188"/>
    </location>
</feature>
<dbReference type="GO" id="GO:0003725">
    <property type="term" value="F:double-stranded RNA binding"/>
    <property type="evidence" value="ECO:0007669"/>
    <property type="project" value="InterPro"/>
</dbReference>
<dbReference type="GO" id="GO:0006450">
    <property type="term" value="P:regulation of translational fidelity"/>
    <property type="evidence" value="ECO:0007669"/>
    <property type="project" value="TreeGrafter"/>
</dbReference>
<dbReference type="Gene3D" id="3.90.870.10">
    <property type="entry name" value="DHBP synthase"/>
    <property type="match status" value="1"/>
</dbReference>
<evidence type="ECO:0000256" key="9">
    <source>
        <dbReference type="ARBA" id="ARBA00022840"/>
    </source>
</evidence>
<evidence type="ECO:0000256" key="5">
    <source>
        <dbReference type="ARBA" id="ARBA00022679"/>
    </source>
</evidence>
<comment type="subcellular location">
    <subcellularLocation>
        <location evidence="1">Cytoplasm</location>
    </subcellularLocation>
</comment>
<dbReference type="Pfam" id="PF01300">
    <property type="entry name" value="Sua5_yciO_yrdC"/>
    <property type="match status" value="1"/>
</dbReference>
<evidence type="ECO:0000256" key="11">
    <source>
        <dbReference type="ARBA" id="ARBA00048366"/>
    </source>
</evidence>
<dbReference type="GO" id="GO:0005737">
    <property type="term" value="C:cytoplasm"/>
    <property type="evidence" value="ECO:0007669"/>
    <property type="project" value="UniProtKB-SubCell"/>
</dbReference>
<keyword evidence="5" id="KW-0808">Transferase</keyword>
<organism evidence="13 14">
    <name type="scientific">Candidatus Treponema excrementipullorum</name>
    <dbReference type="NCBI Taxonomy" id="2838768"/>
    <lineage>
        <taxon>Bacteria</taxon>
        <taxon>Pseudomonadati</taxon>
        <taxon>Spirochaetota</taxon>
        <taxon>Spirochaetia</taxon>
        <taxon>Spirochaetales</taxon>
        <taxon>Treponemataceae</taxon>
        <taxon>Treponema</taxon>
    </lineage>
</organism>
<evidence type="ECO:0000259" key="12">
    <source>
        <dbReference type="PROSITE" id="PS51163"/>
    </source>
</evidence>
<comment type="catalytic activity">
    <reaction evidence="11">
        <text>L-threonine + hydrogencarbonate + ATP = L-threonylcarbamoyladenylate + diphosphate + H2O</text>
        <dbReference type="Rhea" id="RHEA:36407"/>
        <dbReference type="ChEBI" id="CHEBI:15377"/>
        <dbReference type="ChEBI" id="CHEBI:17544"/>
        <dbReference type="ChEBI" id="CHEBI:30616"/>
        <dbReference type="ChEBI" id="CHEBI:33019"/>
        <dbReference type="ChEBI" id="CHEBI:57926"/>
        <dbReference type="ChEBI" id="CHEBI:73682"/>
        <dbReference type="EC" id="2.7.7.87"/>
    </reaction>
</comment>
<proteinExistence type="inferred from homology"/>
<dbReference type="AlphaFoldDB" id="A0A9E2L4T5"/>
<name>A0A9E2L4T5_9SPIR</name>
<comment type="caution">
    <text evidence="13">The sequence shown here is derived from an EMBL/GenBank/DDBJ whole genome shotgun (WGS) entry which is preliminary data.</text>
</comment>
<accession>A0A9E2L4T5</accession>
<dbReference type="GO" id="GO:0008033">
    <property type="term" value="P:tRNA processing"/>
    <property type="evidence" value="ECO:0007669"/>
    <property type="project" value="UniProtKB-KW"/>
</dbReference>
<keyword evidence="4" id="KW-0963">Cytoplasm</keyword>
<keyword evidence="8" id="KW-0547">Nucleotide-binding</keyword>
<gene>
    <name evidence="13" type="ORF">IAA16_09155</name>
</gene>
<protein>
    <recommendedName>
        <fullName evidence="10">L-threonylcarbamoyladenylate synthase</fullName>
        <ecNumber evidence="3">2.7.7.87</ecNumber>
    </recommendedName>
    <alternativeName>
        <fullName evidence="10">L-threonylcarbamoyladenylate synthase</fullName>
    </alternativeName>
</protein>
<dbReference type="InterPro" id="IPR017945">
    <property type="entry name" value="DHBP_synth_RibB-like_a/b_dom"/>
</dbReference>
<evidence type="ECO:0000256" key="10">
    <source>
        <dbReference type="ARBA" id="ARBA00029774"/>
    </source>
</evidence>
<evidence type="ECO:0000256" key="2">
    <source>
        <dbReference type="ARBA" id="ARBA00007663"/>
    </source>
</evidence>
<dbReference type="GO" id="GO:0000049">
    <property type="term" value="F:tRNA binding"/>
    <property type="evidence" value="ECO:0007669"/>
    <property type="project" value="TreeGrafter"/>
</dbReference>
<dbReference type="NCBIfam" id="TIGR00057">
    <property type="entry name" value="L-threonylcarbamoyladenylate synthase"/>
    <property type="match status" value="1"/>
</dbReference>
<dbReference type="Proteomes" id="UP000823914">
    <property type="component" value="Unassembled WGS sequence"/>
</dbReference>
<dbReference type="InterPro" id="IPR050156">
    <property type="entry name" value="TC-AMP_synthase_SUA5"/>
</dbReference>
<evidence type="ECO:0000256" key="7">
    <source>
        <dbReference type="ARBA" id="ARBA00022695"/>
    </source>
</evidence>
<evidence type="ECO:0000256" key="3">
    <source>
        <dbReference type="ARBA" id="ARBA00012584"/>
    </source>
</evidence>
<evidence type="ECO:0000256" key="4">
    <source>
        <dbReference type="ARBA" id="ARBA00022490"/>
    </source>
</evidence>
<dbReference type="InterPro" id="IPR006070">
    <property type="entry name" value="Sua5-like_dom"/>
</dbReference>
<reference evidence="13" key="2">
    <citation type="submission" date="2021-04" db="EMBL/GenBank/DDBJ databases">
        <authorList>
            <person name="Gilroy R."/>
        </authorList>
    </citation>
    <scope>NUCLEOTIDE SEQUENCE</scope>
    <source>
        <strain evidence="13">Gambia15-2214</strain>
    </source>
</reference>
<evidence type="ECO:0000313" key="14">
    <source>
        <dbReference type="Proteomes" id="UP000823914"/>
    </source>
</evidence>
<dbReference type="EMBL" id="JAHLFV010000210">
    <property type="protein sequence ID" value="MBU3850721.1"/>
    <property type="molecule type" value="Genomic_DNA"/>
</dbReference>
<keyword evidence="7" id="KW-0548">Nucleotidyltransferase</keyword>
<dbReference type="PANTHER" id="PTHR17490:SF16">
    <property type="entry name" value="THREONYLCARBAMOYL-AMP SYNTHASE"/>
    <property type="match status" value="1"/>
</dbReference>